<evidence type="ECO:0008006" key="4">
    <source>
        <dbReference type="Google" id="ProtNLM"/>
    </source>
</evidence>
<keyword evidence="3" id="KW-1185">Reference proteome</keyword>
<evidence type="ECO:0000256" key="1">
    <source>
        <dbReference type="SAM" id="MobiDB-lite"/>
    </source>
</evidence>
<dbReference type="Proteomes" id="UP001348397">
    <property type="component" value="Unassembled WGS sequence"/>
</dbReference>
<protein>
    <recommendedName>
        <fullName evidence="4">Transposase</fullName>
    </recommendedName>
</protein>
<organism evidence="2 3">
    <name type="scientific">Chryseobacterium salviniae</name>
    <dbReference type="NCBI Taxonomy" id="3101750"/>
    <lineage>
        <taxon>Bacteria</taxon>
        <taxon>Pseudomonadati</taxon>
        <taxon>Bacteroidota</taxon>
        <taxon>Flavobacteriia</taxon>
        <taxon>Flavobacteriales</taxon>
        <taxon>Weeksellaceae</taxon>
        <taxon>Chryseobacterium group</taxon>
        <taxon>Chryseobacterium</taxon>
    </lineage>
</organism>
<feature type="compositionally biased region" description="Polar residues" evidence="1">
    <location>
        <begin position="33"/>
        <end position="43"/>
    </location>
</feature>
<proteinExistence type="predicted"/>
<dbReference type="RefSeq" id="WP_326320831.1">
    <property type="nucleotide sequence ID" value="NZ_JAYLAA010000037.1"/>
</dbReference>
<gene>
    <name evidence="2" type="ORF">SOP96_09970</name>
</gene>
<reference evidence="2 3" key="1">
    <citation type="submission" date="2024-01" db="EMBL/GenBank/DDBJ databases">
        <title>Chryseobacterium sp. T9W2-O.</title>
        <authorList>
            <person name="Maltman C."/>
        </authorList>
    </citation>
    <scope>NUCLEOTIDE SEQUENCE [LARGE SCALE GENOMIC DNA]</scope>
    <source>
        <strain evidence="2 3">T9W2-O</strain>
    </source>
</reference>
<evidence type="ECO:0000313" key="2">
    <source>
        <dbReference type="EMBL" id="MEC3876037.1"/>
    </source>
</evidence>
<comment type="caution">
    <text evidence="2">The sequence shown here is derived from an EMBL/GenBank/DDBJ whole genome shotgun (WGS) entry which is preliminary data.</text>
</comment>
<evidence type="ECO:0000313" key="3">
    <source>
        <dbReference type="Proteomes" id="UP001348397"/>
    </source>
</evidence>
<dbReference type="EMBL" id="JAYLAA010000037">
    <property type="protein sequence ID" value="MEC3876037.1"/>
    <property type="molecule type" value="Genomic_DNA"/>
</dbReference>
<name>A0ABU6HVS4_9FLAO</name>
<accession>A0ABU6HVS4</accession>
<feature type="region of interest" description="Disordered" evidence="1">
    <location>
        <begin position="33"/>
        <end position="54"/>
    </location>
</feature>
<sequence>MDDNLNQLSEKIDKVLENQELILEKLNQNPVFYNPNSKLNSSKTKPKRTKSEMKEEIREYIQLKMHYGPMLQRKFNLATEPHINRIKEYLRTNDAKAFDGLKRKNSF</sequence>